<feature type="binding site" evidence="3">
    <location>
        <position position="256"/>
    </location>
    <ligand>
        <name>Zn(2+)</name>
        <dbReference type="ChEBI" id="CHEBI:29105"/>
    </ligand>
</feature>
<dbReference type="Gene3D" id="3.20.20.330">
    <property type="entry name" value="Homocysteine-binding-like domain"/>
    <property type="match status" value="2"/>
</dbReference>
<dbReference type="GO" id="GO:0009086">
    <property type="term" value="P:methionine biosynthetic process"/>
    <property type="evidence" value="ECO:0007669"/>
    <property type="project" value="InterPro"/>
</dbReference>
<feature type="binding site" evidence="3">
    <location>
        <position position="257"/>
    </location>
    <ligand>
        <name>Zn(2+)</name>
        <dbReference type="ChEBI" id="CHEBI:29105"/>
    </ligand>
</feature>
<dbReference type="Pfam" id="PF02574">
    <property type="entry name" value="S-methyl_trans"/>
    <property type="match status" value="2"/>
</dbReference>
<accession>A0A4P9ZCY1</accession>
<keyword evidence="2 6" id="KW-0808">Transferase</keyword>
<dbReference type="AlphaFoldDB" id="A0A4P9ZCY1"/>
<dbReference type="GO" id="GO:0008168">
    <property type="term" value="F:methyltransferase activity"/>
    <property type="evidence" value="ECO:0007669"/>
    <property type="project" value="UniProtKB-KW"/>
</dbReference>
<dbReference type="PIRSF" id="PIRSF037505">
    <property type="entry name" value="Betaine_HMT"/>
    <property type="match status" value="1"/>
</dbReference>
<dbReference type="GO" id="GO:0008270">
    <property type="term" value="F:zinc ion binding"/>
    <property type="evidence" value="ECO:0007669"/>
    <property type="project" value="InterPro"/>
</dbReference>
<sequence>MSLPLSELLKDRRLILDGSMGASLEALFTLDHPLSVKDLLLYSTKALLQEPSWITNVHRSYLAVGAQMLITATYQASWQTLSKYARICFDDSRKKWQLAIGRRLSGKVYIAGSIGPYGAFLANGAEYSEVLAEYHREHLKFFVQSDCVEVVAFETIPNFDEVKAIFQLIRQYMYSQQEGLVGDNFICSGCNCVSYEIVPGIIKSFNDTASCLGWESIPLIVYLNLGFCNDTSNPSEYGFRSDYWLSVPNVRVIGGCCSTGPYEVDIIAKGVALASNKTE</sequence>
<organism evidence="6 7">
    <name type="scientific">Metschnikowia bicuspidata</name>
    <dbReference type="NCBI Taxonomy" id="27322"/>
    <lineage>
        <taxon>Eukaryota</taxon>
        <taxon>Fungi</taxon>
        <taxon>Dikarya</taxon>
        <taxon>Ascomycota</taxon>
        <taxon>Saccharomycotina</taxon>
        <taxon>Pichiomycetes</taxon>
        <taxon>Metschnikowiaceae</taxon>
        <taxon>Metschnikowia</taxon>
    </lineage>
</organism>
<dbReference type="Proteomes" id="UP000268321">
    <property type="component" value="Unassembled WGS sequence"/>
</dbReference>
<dbReference type="OrthoDB" id="261426at2759"/>
<dbReference type="PROSITE" id="PS50970">
    <property type="entry name" value="HCY"/>
    <property type="match status" value="1"/>
</dbReference>
<keyword evidence="3" id="KW-0479">Metal-binding</keyword>
<feature type="domain" description="Hcy-binding" evidence="5">
    <location>
        <begin position="2"/>
        <end position="279"/>
    </location>
</feature>
<dbReference type="SUPFAM" id="SSF82282">
    <property type="entry name" value="Homocysteine S-methyltransferase"/>
    <property type="match status" value="1"/>
</dbReference>
<evidence type="ECO:0000256" key="1">
    <source>
        <dbReference type="ARBA" id="ARBA00022603"/>
    </source>
</evidence>
<evidence type="ECO:0000256" key="2">
    <source>
        <dbReference type="ARBA" id="ARBA00022679"/>
    </source>
</evidence>
<keyword evidence="7" id="KW-1185">Reference proteome</keyword>
<dbReference type="PANTHER" id="PTHR11103">
    <property type="entry name" value="SLR1189 PROTEIN"/>
    <property type="match status" value="1"/>
</dbReference>
<proteinExistence type="predicted"/>
<keyword evidence="3" id="KW-0862">Zinc</keyword>
<gene>
    <name evidence="6" type="ORF">METBISCDRAFT_30773</name>
</gene>
<dbReference type="InterPro" id="IPR036589">
    <property type="entry name" value="HCY_dom_sf"/>
</dbReference>
<name>A0A4P9ZCY1_9ASCO</name>
<dbReference type="GO" id="GO:0032259">
    <property type="term" value="P:methylation"/>
    <property type="evidence" value="ECO:0007669"/>
    <property type="project" value="UniProtKB-KW"/>
</dbReference>
<reference evidence="7" key="1">
    <citation type="journal article" date="2018" name="Nat. Microbiol.">
        <title>Leveraging single-cell genomics to expand the fungal tree of life.</title>
        <authorList>
            <person name="Ahrendt S.R."/>
            <person name="Quandt C.A."/>
            <person name="Ciobanu D."/>
            <person name="Clum A."/>
            <person name="Salamov A."/>
            <person name="Andreopoulos B."/>
            <person name="Cheng J.F."/>
            <person name="Woyke T."/>
            <person name="Pelin A."/>
            <person name="Henrissat B."/>
            <person name="Reynolds N.K."/>
            <person name="Benny G.L."/>
            <person name="Smith M.E."/>
            <person name="James T.Y."/>
            <person name="Grigoriev I.V."/>
        </authorList>
    </citation>
    <scope>NUCLEOTIDE SEQUENCE [LARGE SCALE GENOMIC DNA]</scope>
    <source>
        <strain evidence="7">Baker2002</strain>
    </source>
</reference>
<comment type="cofactor">
    <cofactor evidence="3">
        <name>Zn(2+)</name>
        <dbReference type="ChEBI" id="CHEBI:29105"/>
    </cofactor>
    <text evidence="3">Binds 1 zinc ion per subunit.</text>
</comment>
<evidence type="ECO:0000259" key="5">
    <source>
        <dbReference type="PROSITE" id="PS50970"/>
    </source>
</evidence>
<evidence type="ECO:0000256" key="3">
    <source>
        <dbReference type="PIRSR" id="PIRSR037505-2"/>
    </source>
</evidence>
<protein>
    <submittedName>
        <fullName evidence="6">Homocysteine S-methyltransferase</fullName>
    </submittedName>
</protein>
<keyword evidence="1 6" id="KW-0489">Methyltransferase</keyword>
<dbReference type="EMBL" id="ML004455">
    <property type="protein sequence ID" value="RKP30588.1"/>
    <property type="molecule type" value="Genomic_DNA"/>
</dbReference>
<dbReference type="InterPro" id="IPR003726">
    <property type="entry name" value="HCY_dom"/>
</dbReference>
<comment type="caution">
    <text evidence="4">Lacks conserved residue(s) required for the propagation of feature annotation.</text>
</comment>
<evidence type="ECO:0000313" key="6">
    <source>
        <dbReference type="EMBL" id="RKP30588.1"/>
    </source>
</evidence>
<dbReference type="PANTHER" id="PTHR11103:SF10">
    <property type="entry name" value="HOMOCYSTEINE S-METHYLTRANSFERASE 1-RELATED"/>
    <property type="match status" value="1"/>
</dbReference>
<dbReference type="InterPro" id="IPR017226">
    <property type="entry name" value="BHMT-like"/>
</dbReference>
<evidence type="ECO:0000256" key="4">
    <source>
        <dbReference type="PROSITE-ProRule" id="PRU00333"/>
    </source>
</evidence>
<evidence type="ECO:0000313" key="7">
    <source>
        <dbReference type="Proteomes" id="UP000268321"/>
    </source>
</evidence>